<dbReference type="EMBL" id="CP042582">
    <property type="protein sequence ID" value="QEX20629.1"/>
    <property type="molecule type" value="Genomic_DNA"/>
</dbReference>
<keyword evidence="3" id="KW-1003">Cell membrane</keyword>
<proteinExistence type="inferred from homology"/>
<keyword evidence="6 7" id="KW-0472">Membrane</keyword>
<dbReference type="Gene3D" id="1.10.3720.10">
    <property type="entry name" value="MetI-like"/>
    <property type="match status" value="1"/>
</dbReference>
<evidence type="ECO:0000256" key="7">
    <source>
        <dbReference type="RuleBase" id="RU363032"/>
    </source>
</evidence>
<feature type="transmembrane region" description="Helical" evidence="7">
    <location>
        <begin position="12"/>
        <end position="30"/>
    </location>
</feature>
<comment type="subcellular location">
    <subcellularLocation>
        <location evidence="1 7">Cell membrane</location>
        <topology evidence="1 7">Multi-pass membrane protein</topology>
    </subcellularLocation>
</comment>
<protein>
    <submittedName>
        <fullName evidence="9">Peptide ABC transporter permease</fullName>
    </submittedName>
</protein>
<evidence type="ECO:0000259" key="8">
    <source>
        <dbReference type="PROSITE" id="PS50928"/>
    </source>
</evidence>
<organism evidence="9 10">
    <name type="scientific">Hypericibacter adhaerens</name>
    <dbReference type="NCBI Taxonomy" id="2602016"/>
    <lineage>
        <taxon>Bacteria</taxon>
        <taxon>Pseudomonadati</taxon>
        <taxon>Pseudomonadota</taxon>
        <taxon>Alphaproteobacteria</taxon>
        <taxon>Rhodospirillales</taxon>
        <taxon>Dongiaceae</taxon>
        <taxon>Hypericibacter</taxon>
    </lineage>
</organism>
<sequence length="323" mass="35344">MLTLLLRRVAQMLFVMFGISVLSFLIFFATPGSDPAARIAGRNAAPETLAEVRKDFGLDRPLYIQYALMMKRLFVTRDLTSFVNRGHKVIPQIVDATPVTLSLVFAAAVFWIVGGVSIGVLSAAFKGSLLDALLMGFCLLCISMPVYWLGEVLNLVTQSRMHDSWLFSWVPPLGYVALTADPWGWFKALVIPALTLSALYVGLYGRVLRAAIIESNQEDFIRTAHAKGLSATRVMLHHSLRVSLVGIVTMFGLDFGALVGGAALLTEVVFGLHGIGKLTYDSLRTLDLPVIMATVLYASFFVVAANFIVDVIYAAIDPRVRLD</sequence>
<evidence type="ECO:0000313" key="9">
    <source>
        <dbReference type="EMBL" id="QEX20629.1"/>
    </source>
</evidence>
<evidence type="ECO:0000256" key="1">
    <source>
        <dbReference type="ARBA" id="ARBA00004651"/>
    </source>
</evidence>
<evidence type="ECO:0000313" key="10">
    <source>
        <dbReference type="Proteomes" id="UP000325797"/>
    </source>
</evidence>
<accession>A0A5J6MTE6</accession>
<evidence type="ECO:0000256" key="4">
    <source>
        <dbReference type="ARBA" id="ARBA00022692"/>
    </source>
</evidence>
<dbReference type="InterPro" id="IPR045621">
    <property type="entry name" value="BPD_transp_1_N"/>
</dbReference>
<dbReference type="RefSeq" id="WP_151114860.1">
    <property type="nucleotide sequence ID" value="NZ_CP042582.1"/>
</dbReference>
<evidence type="ECO:0000256" key="6">
    <source>
        <dbReference type="ARBA" id="ARBA00023136"/>
    </source>
</evidence>
<dbReference type="Pfam" id="PF19300">
    <property type="entry name" value="BPD_transp_1_N"/>
    <property type="match status" value="1"/>
</dbReference>
<evidence type="ECO:0000256" key="5">
    <source>
        <dbReference type="ARBA" id="ARBA00022989"/>
    </source>
</evidence>
<dbReference type="InterPro" id="IPR035906">
    <property type="entry name" value="MetI-like_sf"/>
</dbReference>
<evidence type="ECO:0000256" key="2">
    <source>
        <dbReference type="ARBA" id="ARBA00022448"/>
    </source>
</evidence>
<comment type="similarity">
    <text evidence="7">Belongs to the binding-protein-dependent transport system permease family.</text>
</comment>
<gene>
    <name evidence="9" type="ORF">FRZ61_05470</name>
</gene>
<feature type="transmembrane region" description="Helical" evidence="7">
    <location>
        <begin position="242"/>
        <end position="270"/>
    </location>
</feature>
<dbReference type="GO" id="GO:0055085">
    <property type="term" value="P:transmembrane transport"/>
    <property type="evidence" value="ECO:0007669"/>
    <property type="project" value="InterPro"/>
</dbReference>
<dbReference type="InterPro" id="IPR000515">
    <property type="entry name" value="MetI-like"/>
</dbReference>
<dbReference type="Pfam" id="PF00528">
    <property type="entry name" value="BPD_transp_1"/>
    <property type="match status" value="1"/>
</dbReference>
<feature type="transmembrane region" description="Helical" evidence="7">
    <location>
        <begin position="183"/>
        <end position="203"/>
    </location>
</feature>
<feature type="domain" description="ABC transmembrane type-1" evidence="8">
    <location>
        <begin position="97"/>
        <end position="313"/>
    </location>
</feature>
<feature type="transmembrane region" description="Helical" evidence="7">
    <location>
        <begin position="132"/>
        <end position="150"/>
    </location>
</feature>
<dbReference type="OrthoDB" id="9805855at2"/>
<dbReference type="SUPFAM" id="SSF161098">
    <property type="entry name" value="MetI-like"/>
    <property type="match status" value="1"/>
</dbReference>
<keyword evidence="4 7" id="KW-0812">Transmembrane</keyword>
<dbReference type="AlphaFoldDB" id="A0A5J6MTE6"/>
<keyword evidence="2 7" id="KW-0813">Transport</keyword>
<name>A0A5J6MTE6_9PROT</name>
<feature type="transmembrane region" description="Helical" evidence="7">
    <location>
        <begin position="103"/>
        <end position="125"/>
    </location>
</feature>
<dbReference type="PROSITE" id="PS50928">
    <property type="entry name" value="ABC_TM1"/>
    <property type="match status" value="1"/>
</dbReference>
<dbReference type="KEGG" id="hadh:FRZ61_05470"/>
<feature type="transmembrane region" description="Helical" evidence="7">
    <location>
        <begin position="290"/>
        <end position="316"/>
    </location>
</feature>
<reference evidence="9 10" key="1">
    <citation type="submission" date="2019-08" db="EMBL/GenBank/DDBJ databases">
        <title>Hyperibacter terrae gen. nov., sp. nov. and Hyperibacter viscosus sp. nov., two new members in the family Rhodospirillaceae isolated from the rhizosphere of Hypericum perforatum.</title>
        <authorList>
            <person name="Noviana Z."/>
        </authorList>
    </citation>
    <scope>NUCLEOTIDE SEQUENCE [LARGE SCALE GENOMIC DNA]</scope>
    <source>
        <strain evidence="9 10">R5959</strain>
    </source>
</reference>
<keyword evidence="10" id="KW-1185">Reference proteome</keyword>
<dbReference type="PANTHER" id="PTHR43163:SF6">
    <property type="entry name" value="DIPEPTIDE TRANSPORT SYSTEM PERMEASE PROTEIN DPPB-RELATED"/>
    <property type="match status" value="1"/>
</dbReference>
<dbReference type="GO" id="GO:0005886">
    <property type="term" value="C:plasma membrane"/>
    <property type="evidence" value="ECO:0007669"/>
    <property type="project" value="UniProtKB-SubCell"/>
</dbReference>
<dbReference type="PANTHER" id="PTHR43163">
    <property type="entry name" value="DIPEPTIDE TRANSPORT SYSTEM PERMEASE PROTEIN DPPB-RELATED"/>
    <property type="match status" value="1"/>
</dbReference>
<dbReference type="Proteomes" id="UP000325797">
    <property type="component" value="Chromosome"/>
</dbReference>
<evidence type="ECO:0000256" key="3">
    <source>
        <dbReference type="ARBA" id="ARBA00022475"/>
    </source>
</evidence>
<keyword evidence="5 7" id="KW-1133">Transmembrane helix</keyword>